<name>A0A7U4JPF5_CLOSG</name>
<sequence>MVKGVFQIKLDTDILCKLRNIVNEQQNISYNKEYGKYRAWDKICAIMDRLDDTVCFLNELKLNTGKYTRSAFDFYDFMNNAAVIVDCIKELVKIFNVHDDKIKKSTEIFNQLGSDGKGTDEKYFEYLRSLCSVHPVETSRHRRYQANDFECSPYVVWNDGTIWHDDDCDIYAIVYTSKDEDNNKRIQIYISQIFEYVKTRLDFVSEITNVIDKYQKQVISDMKNRTIKKEKEFDNYIDYLRNLDKELKERYGSQVFYPFDYIINLFKIRLSNPKNQDKMNLYLNALKYAISFEHNSMQNMSYEGFENNGLLYPERNIETSLYIELCSPNSGSNERRRYGYNLEKINYLSYDSGYSNKQWAYKQLNQVQAFVGKYISLECANDDFEHYALVQVALYLECLENKCPINKNIPNELKYRTRLLSDDEWKKLFSDK</sequence>
<evidence type="ECO:0000313" key="2">
    <source>
        <dbReference type="Proteomes" id="UP000033052"/>
    </source>
</evidence>
<protein>
    <submittedName>
        <fullName evidence="1">Uncharacterized protein</fullName>
    </submittedName>
</protein>
<reference evidence="1 2" key="1">
    <citation type="journal article" date="2015" name="PLoS ONE">
        <title>A universal mariner transposon system for forward genetic studies in the genus clostridium.</title>
        <authorList>
            <person name="Zhang Y."/>
            <person name="Grosse-Honebrink A."/>
            <person name="Minton N.P."/>
        </authorList>
    </citation>
    <scope>NUCLEOTIDE SEQUENCE [LARGE SCALE GENOMIC DNA]</scope>
    <source>
        <strain evidence="1 2">NCIMB 10696</strain>
    </source>
</reference>
<dbReference type="Proteomes" id="UP000033052">
    <property type="component" value="Chromosome"/>
</dbReference>
<dbReference type="GeneID" id="92938854"/>
<dbReference type="RefSeq" id="WP_033059840.1">
    <property type="nucleotide sequence ID" value="NZ_CP009225.1"/>
</dbReference>
<dbReference type="AlphaFoldDB" id="A0A7U4JPF5"/>
<gene>
    <name evidence="1" type="ORF">CLSPO_c21600</name>
</gene>
<proteinExistence type="predicted"/>
<dbReference type="KEGG" id="cld:CLSPO_c21600"/>
<evidence type="ECO:0000313" key="1">
    <source>
        <dbReference type="EMBL" id="AKC62880.1"/>
    </source>
</evidence>
<dbReference type="EMBL" id="CP009225">
    <property type="protein sequence ID" value="AKC62880.1"/>
    <property type="molecule type" value="Genomic_DNA"/>
</dbReference>
<organism evidence="1 2">
    <name type="scientific">Clostridium sporogenes</name>
    <dbReference type="NCBI Taxonomy" id="1509"/>
    <lineage>
        <taxon>Bacteria</taxon>
        <taxon>Bacillati</taxon>
        <taxon>Bacillota</taxon>
        <taxon>Clostridia</taxon>
        <taxon>Eubacteriales</taxon>
        <taxon>Clostridiaceae</taxon>
        <taxon>Clostridium</taxon>
    </lineage>
</organism>
<accession>A0A7U4JPF5</accession>